<dbReference type="EMBL" id="QPGA01000028">
    <property type="protein sequence ID" value="RDE49987.1"/>
    <property type="molecule type" value="Genomic_DNA"/>
</dbReference>
<feature type="region of interest" description="Disordered" evidence="1">
    <location>
        <begin position="140"/>
        <end position="162"/>
    </location>
</feature>
<comment type="caution">
    <text evidence="3">The sequence shown here is derived from an EMBL/GenBank/DDBJ whole genome shotgun (WGS) entry which is preliminary data.</text>
</comment>
<dbReference type="SMART" id="SM00382">
    <property type="entry name" value="AAA"/>
    <property type="match status" value="1"/>
</dbReference>
<dbReference type="Proteomes" id="UP000253831">
    <property type="component" value="Unassembled WGS sequence"/>
</dbReference>
<sequence>MNATAIPEITLDSIPLPPRGSWPESVHCFDEESAWAVRAALAAQRPLLVRGEPGSGKSQLARAAAQVLERLFVAEVVHARSDSQDLQWRFDALGRLGDAQAMGAGSHTHEEVRQRLAQRNYLSPGALWWVFDWQSALAQHQRGGQQSAQPQPPPGWTPDNGSVLLIDEIDKAEADLPNGLLETLGNGAFTVPWLEQPVSTPAGTPTPLVVITTNEERELPAAFVRRCLVLNLQLPREQEDFIATLTARGRLHFGERCATEVYQEAAGQLWQDRQAAEDQGLQGAGQAEYLDLLRVVVTLAPEPQNQSELLGKVQGFALRKHPPTAG</sequence>
<accession>A0A369XP58</accession>
<dbReference type="InterPro" id="IPR003593">
    <property type="entry name" value="AAA+_ATPase"/>
</dbReference>
<protein>
    <submittedName>
        <fullName evidence="3">AAA family ATPase</fullName>
    </submittedName>
</protein>
<dbReference type="GO" id="GO:0016887">
    <property type="term" value="F:ATP hydrolysis activity"/>
    <property type="evidence" value="ECO:0007669"/>
    <property type="project" value="InterPro"/>
</dbReference>
<dbReference type="Pfam" id="PF07728">
    <property type="entry name" value="AAA_5"/>
    <property type="match status" value="1"/>
</dbReference>
<name>A0A369XP58_9PROT</name>
<dbReference type="GO" id="GO:0005524">
    <property type="term" value="F:ATP binding"/>
    <property type="evidence" value="ECO:0007669"/>
    <property type="project" value="InterPro"/>
</dbReference>
<proteinExistence type="predicted"/>
<reference evidence="3 4" key="1">
    <citation type="submission" date="2018-05" db="EMBL/GenBank/DDBJ databases">
        <title>Integrated omic analyses show evidence that a Ca. Accumulibacter phosphatis strain performs denitrification under micro-aerobic conditions.</title>
        <authorList>
            <person name="Camejo P.Y."/>
            <person name="Katherine M.D."/>
            <person name="Daniel N.R."/>
        </authorList>
    </citation>
    <scope>NUCLEOTIDE SEQUENCE [LARGE SCALE GENOMIC DNA]</scope>
    <source>
        <strain evidence="3">UW-LDO-IC</strain>
    </source>
</reference>
<evidence type="ECO:0000259" key="2">
    <source>
        <dbReference type="SMART" id="SM00382"/>
    </source>
</evidence>
<gene>
    <name evidence="3" type="ORF">DVS81_13585</name>
</gene>
<evidence type="ECO:0000256" key="1">
    <source>
        <dbReference type="SAM" id="MobiDB-lite"/>
    </source>
</evidence>
<evidence type="ECO:0000313" key="3">
    <source>
        <dbReference type="EMBL" id="RDE49987.1"/>
    </source>
</evidence>
<dbReference type="AlphaFoldDB" id="A0A369XP58"/>
<dbReference type="SUPFAM" id="SSF52540">
    <property type="entry name" value="P-loop containing nucleoside triphosphate hydrolases"/>
    <property type="match status" value="1"/>
</dbReference>
<dbReference type="InterPro" id="IPR027417">
    <property type="entry name" value="P-loop_NTPase"/>
</dbReference>
<evidence type="ECO:0000313" key="4">
    <source>
        <dbReference type="Proteomes" id="UP000253831"/>
    </source>
</evidence>
<feature type="compositionally biased region" description="Low complexity" evidence="1">
    <location>
        <begin position="140"/>
        <end position="149"/>
    </location>
</feature>
<dbReference type="Gene3D" id="3.40.50.300">
    <property type="entry name" value="P-loop containing nucleotide triphosphate hydrolases"/>
    <property type="match status" value="1"/>
</dbReference>
<feature type="domain" description="AAA+ ATPase" evidence="2">
    <location>
        <begin position="43"/>
        <end position="236"/>
    </location>
</feature>
<dbReference type="InterPro" id="IPR011704">
    <property type="entry name" value="ATPase_dyneun-rel_AAA"/>
</dbReference>
<organism evidence="3 4">
    <name type="scientific">Candidatus Accumulibacter meliphilus</name>
    <dbReference type="NCBI Taxonomy" id="2211374"/>
    <lineage>
        <taxon>Bacteria</taxon>
        <taxon>Pseudomonadati</taxon>
        <taxon>Pseudomonadota</taxon>
        <taxon>Betaproteobacteria</taxon>
        <taxon>Candidatus Accumulibacter</taxon>
    </lineage>
</organism>